<evidence type="ECO:0000256" key="1">
    <source>
        <dbReference type="SAM" id="Phobius"/>
    </source>
</evidence>
<feature type="transmembrane region" description="Helical" evidence="1">
    <location>
        <begin position="23"/>
        <end position="56"/>
    </location>
</feature>
<name>A0A645H4A3_9ZZZZ</name>
<evidence type="ECO:0000313" key="2">
    <source>
        <dbReference type="EMBL" id="MPN33152.1"/>
    </source>
</evidence>
<proteinExistence type="predicted"/>
<keyword evidence="1" id="KW-0472">Membrane</keyword>
<protein>
    <recommendedName>
        <fullName evidence="3">Azaleucine resistance protein AzlC</fullName>
    </recommendedName>
</protein>
<accession>A0A645H4A3</accession>
<dbReference type="AlphaFoldDB" id="A0A645H4A3"/>
<keyword evidence="1" id="KW-0812">Transmembrane</keyword>
<evidence type="ECO:0008006" key="3">
    <source>
        <dbReference type="Google" id="ProtNLM"/>
    </source>
</evidence>
<gene>
    <name evidence="2" type="ORF">SDC9_180636</name>
</gene>
<comment type="caution">
    <text evidence="2">The sequence shown here is derived from an EMBL/GenBank/DDBJ whole genome shotgun (WGS) entry which is preliminary data.</text>
</comment>
<organism evidence="2">
    <name type="scientific">bioreactor metagenome</name>
    <dbReference type="NCBI Taxonomy" id="1076179"/>
    <lineage>
        <taxon>unclassified sequences</taxon>
        <taxon>metagenomes</taxon>
        <taxon>ecological metagenomes</taxon>
    </lineage>
</organism>
<reference evidence="2" key="1">
    <citation type="submission" date="2019-08" db="EMBL/GenBank/DDBJ databases">
        <authorList>
            <person name="Kucharzyk K."/>
            <person name="Murdoch R.W."/>
            <person name="Higgins S."/>
            <person name="Loffler F."/>
        </authorList>
    </citation>
    <scope>NUCLEOTIDE SEQUENCE</scope>
</reference>
<keyword evidence="1" id="KW-1133">Transmembrane helix</keyword>
<dbReference type="EMBL" id="VSSQ01085532">
    <property type="protein sequence ID" value="MPN33152.1"/>
    <property type="molecule type" value="Genomic_DNA"/>
</dbReference>
<sequence length="73" mass="7796">MLTALFVVILVGQWKTKNNRKPAAIGVLCAVACLLVFGANNFIIPSMIAITAALTLLSKGIAQDKPLQEEETL</sequence>